<dbReference type="Proteomes" id="UP000179920">
    <property type="component" value="Chromosome IV"/>
</dbReference>
<dbReference type="EMBL" id="LT558120">
    <property type="protein sequence ID" value="SAM79774.1"/>
    <property type="molecule type" value="Genomic_DNA"/>
</dbReference>
<accession>A0A1K0H9N6</accession>
<evidence type="ECO:0008006" key="5">
    <source>
        <dbReference type="Google" id="ProtNLM"/>
    </source>
</evidence>
<protein>
    <recommendedName>
        <fullName evidence="5">Secreted protein</fullName>
    </recommendedName>
</protein>
<name>A0A1K0H9N6_9BASI</name>
<evidence type="ECO:0000256" key="1">
    <source>
        <dbReference type="SAM" id="MobiDB-lite"/>
    </source>
</evidence>
<feature type="region of interest" description="Disordered" evidence="1">
    <location>
        <begin position="53"/>
        <end position="77"/>
    </location>
</feature>
<evidence type="ECO:0000313" key="4">
    <source>
        <dbReference type="Proteomes" id="UP000179920"/>
    </source>
</evidence>
<feature type="signal peptide" evidence="2">
    <location>
        <begin position="1"/>
        <end position="17"/>
    </location>
</feature>
<proteinExistence type="predicted"/>
<sequence length="89" mass="9320">MLRLSLSPFLLVSFVICRSVLVAVVCNTPSPSPLVPSLSTVAILSITNPPISSSPFRTSSNPEGPLRITTTTTTTTTTETAGTVALKYP</sequence>
<keyword evidence="2" id="KW-0732">Signal</keyword>
<reference evidence="4" key="1">
    <citation type="submission" date="2016-04" db="EMBL/GenBank/DDBJ databases">
        <authorList>
            <person name="Guldener U."/>
            <person name="Guldener U."/>
        </authorList>
    </citation>
    <scope>NUCLEOTIDE SEQUENCE [LARGE SCALE GENOMIC DNA]</scope>
    <source>
        <strain evidence="4">UB2112</strain>
    </source>
</reference>
<organism evidence="3 4">
    <name type="scientific">Ustilago bromivora</name>
    <dbReference type="NCBI Taxonomy" id="307758"/>
    <lineage>
        <taxon>Eukaryota</taxon>
        <taxon>Fungi</taxon>
        <taxon>Dikarya</taxon>
        <taxon>Basidiomycota</taxon>
        <taxon>Ustilaginomycotina</taxon>
        <taxon>Ustilaginomycetes</taxon>
        <taxon>Ustilaginales</taxon>
        <taxon>Ustilaginaceae</taxon>
        <taxon>Ustilago</taxon>
    </lineage>
</organism>
<feature type="compositionally biased region" description="Polar residues" evidence="1">
    <location>
        <begin position="53"/>
        <end position="62"/>
    </location>
</feature>
<dbReference type="AlphaFoldDB" id="A0A1K0H9N6"/>
<gene>
    <name evidence="3" type="ORF">UBRO_20992</name>
</gene>
<evidence type="ECO:0000256" key="2">
    <source>
        <dbReference type="SAM" id="SignalP"/>
    </source>
</evidence>
<feature type="chain" id="PRO_5009664698" description="Secreted protein" evidence="2">
    <location>
        <begin position="18"/>
        <end position="89"/>
    </location>
</feature>
<evidence type="ECO:0000313" key="3">
    <source>
        <dbReference type="EMBL" id="SAM79774.1"/>
    </source>
</evidence>